<organism evidence="1 2">
    <name type="scientific">Dyadobacter subterraneus</name>
    <dbReference type="NCBI Taxonomy" id="2773304"/>
    <lineage>
        <taxon>Bacteria</taxon>
        <taxon>Pseudomonadati</taxon>
        <taxon>Bacteroidota</taxon>
        <taxon>Cytophagia</taxon>
        <taxon>Cytophagales</taxon>
        <taxon>Spirosomataceae</taxon>
        <taxon>Dyadobacter</taxon>
    </lineage>
</organism>
<reference evidence="2" key="1">
    <citation type="submission" date="2023-07" db="EMBL/GenBank/DDBJ databases">
        <title>Dyadobacter sp. nov 'subterranea' isolated from contaminted grondwater.</title>
        <authorList>
            <person name="Szabo I."/>
            <person name="Al-Omari J."/>
            <person name="Szerdahelyi S.G."/>
            <person name="Rado J."/>
        </authorList>
    </citation>
    <scope>NUCLEOTIDE SEQUENCE [LARGE SCALE GENOMIC DNA]</scope>
    <source>
        <strain evidence="2">UP-52</strain>
    </source>
</reference>
<dbReference type="RefSeq" id="WP_194123221.1">
    <property type="nucleotide sequence ID" value="NZ_JACYGY010000001.1"/>
</dbReference>
<evidence type="ECO:0008006" key="3">
    <source>
        <dbReference type="Google" id="ProtNLM"/>
    </source>
</evidence>
<accession>A0ABR9WI72</accession>
<evidence type="ECO:0000313" key="2">
    <source>
        <dbReference type="Proteomes" id="UP000634134"/>
    </source>
</evidence>
<name>A0ABR9WI72_9BACT</name>
<sequence>MSISLPDAYVGKEVHVLFYIDDEVKQTTASVLPKKKPSDFFGTLSIEEGEKMQEYVTQSRNEWERNF</sequence>
<protein>
    <recommendedName>
        <fullName evidence="3">AbrB family transcriptional regulator</fullName>
    </recommendedName>
</protein>
<proteinExistence type="predicted"/>
<dbReference type="Proteomes" id="UP000634134">
    <property type="component" value="Unassembled WGS sequence"/>
</dbReference>
<gene>
    <name evidence="1" type="ORF">IEE83_25330</name>
</gene>
<dbReference type="EMBL" id="JACYGY010000001">
    <property type="protein sequence ID" value="MBE9465218.1"/>
    <property type="molecule type" value="Genomic_DNA"/>
</dbReference>
<evidence type="ECO:0000313" key="1">
    <source>
        <dbReference type="EMBL" id="MBE9465218.1"/>
    </source>
</evidence>
<keyword evidence="2" id="KW-1185">Reference proteome</keyword>
<comment type="caution">
    <text evidence="1">The sequence shown here is derived from an EMBL/GenBank/DDBJ whole genome shotgun (WGS) entry which is preliminary data.</text>
</comment>